<dbReference type="KEGG" id="hhy:Halhy_1323"/>
<reference evidence="5 6" key="1">
    <citation type="journal article" date="2011" name="Stand. Genomic Sci.">
        <title>Complete genome sequence of Haliscomenobacter hydrossis type strain (O).</title>
        <authorList>
            <consortium name="US DOE Joint Genome Institute (JGI-PGF)"/>
            <person name="Daligault H."/>
            <person name="Lapidus A."/>
            <person name="Zeytun A."/>
            <person name="Nolan M."/>
            <person name="Lucas S."/>
            <person name="Del Rio T.G."/>
            <person name="Tice H."/>
            <person name="Cheng J.F."/>
            <person name="Tapia R."/>
            <person name="Han C."/>
            <person name="Goodwin L."/>
            <person name="Pitluck S."/>
            <person name="Liolios K."/>
            <person name="Pagani I."/>
            <person name="Ivanova N."/>
            <person name="Huntemann M."/>
            <person name="Mavromatis K."/>
            <person name="Mikhailova N."/>
            <person name="Pati A."/>
            <person name="Chen A."/>
            <person name="Palaniappan K."/>
            <person name="Land M."/>
            <person name="Hauser L."/>
            <person name="Brambilla E.M."/>
            <person name="Rohde M."/>
            <person name="Verbarg S."/>
            <person name="Goker M."/>
            <person name="Bristow J."/>
            <person name="Eisen J.A."/>
            <person name="Markowitz V."/>
            <person name="Hugenholtz P."/>
            <person name="Kyrpides N.C."/>
            <person name="Klenk H.P."/>
            <person name="Woyke T."/>
        </authorList>
    </citation>
    <scope>NUCLEOTIDE SEQUENCE [LARGE SCALE GENOMIC DNA]</scope>
    <source>
        <strain evidence="6">ATCC 27775 / DSM 1100 / LMG 10767 / O</strain>
        <strain evidence="5">DSM 1100</strain>
    </source>
</reference>
<dbReference type="OrthoDB" id="711196at2"/>
<dbReference type="EMBL" id="CP002691">
    <property type="protein sequence ID" value="AEE50767.1"/>
    <property type="molecule type" value="Genomic_DNA"/>
</dbReference>
<proteinExistence type="predicted"/>
<evidence type="ECO:0000256" key="1">
    <source>
        <dbReference type="SAM" id="MobiDB-lite"/>
    </source>
</evidence>
<sequence>MKKVKSQKKYSDSLKREVGRRYLREEFSYAVAAEEYGLKDKTVAKEFVKWYRMQLEKENKNGQDAESSSEGKVESTAGNLDEALARIKELERALYMSELKGEALETMLDIAKRDLGIDVRKKYGAKQ</sequence>
<name>F4KR56_HALH1</name>
<evidence type="ECO:0000313" key="4">
    <source>
        <dbReference type="EMBL" id="AEE50767.1"/>
    </source>
</evidence>
<reference key="2">
    <citation type="submission" date="2011-04" db="EMBL/GenBank/DDBJ databases">
        <title>Complete sequence of chromosome of Haliscomenobacter hydrossis DSM 1100.</title>
        <authorList>
            <consortium name="US DOE Joint Genome Institute (JGI-PGF)"/>
            <person name="Lucas S."/>
            <person name="Han J."/>
            <person name="Lapidus A."/>
            <person name="Bruce D."/>
            <person name="Goodwin L."/>
            <person name="Pitluck S."/>
            <person name="Peters L."/>
            <person name="Kyrpides N."/>
            <person name="Mavromatis K."/>
            <person name="Ivanova N."/>
            <person name="Ovchinnikova G."/>
            <person name="Pagani I."/>
            <person name="Daligault H."/>
            <person name="Detter J.C."/>
            <person name="Han C."/>
            <person name="Land M."/>
            <person name="Hauser L."/>
            <person name="Markowitz V."/>
            <person name="Cheng J.-F."/>
            <person name="Hugenholtz P."/>
            <person name="Woyke T."/>
            <person name="Wu D."/>
            <person name="Verbarg S."/>
            <person name="Frueling A."/>
            <person name="Brambilla E."/>
            <person name="Klenk H.-P."/>
            <person name="Eisen J.A."/>
        </authorList>
    </citation>
    <scope>NUCLEOTIDE SEQUENCE</scope>
    <source>
        <strain>DSM 1100</strain>
    </source>
</reference>
<dbReference type="AlphaFoldDB" id="F4KR56"/>
<gene>
    <name evidence="2" type="ordered locus">Halhy_1323</name>
    <name evidence="3" type="ordered locus">Halhy_1707</name>
    <name evidence="4" type="ordered locus">Halhy_2903</name>
    <name evidence="5" type="ordered locus">Halhy_5469</name>
</gene>
<dbReference type="HOGENOM" id="CLU_1967471_0_0_10"/>
<evidence type="ECO:0000313" key="2">
    <source>
        <dbReference type="EMBL" id="AEE49218.1"/>
    </source>
</evidence>
<dbReference type="EMBL" id="CP002691">
    <property type="protein sequence ID" value="AEE53294.1"/>
    <property type="molecule type" value="Genomic_DNA"/>
</dbReference>
<evidence type="ECO:0000313" key="3">
    <source>
        <dbReference type="EMBL" id="AEE49596.1"/>
    </source>
</evidence>
<evidence type="ECO:0000313" key="6">
    <source>
        <dbReference type="Proteomes" id="UP000008461"/>
    </source>
</evidence>
<keyword evidence="6" id="KW-1185">Reference proteome</keyword>
<dbReference type="EMBL" id="CP002691">
    <property type="protein sequence ID" value="AEE49596.1"/>
    <property type="molecule type" value="Genomic_DNA"/>
</dbReference>
<protein>
    <recommendedName>
        <fullName evidence="7">Transposase</fullName>
    </recommendedName>
</protein>
<dbReference type="STRING" id="760192.Halhy_1323"/>
<evidence type="ECO:0000313" key="5">
    <source>
        <dbReference type="EMBL" id="AEE53294.1"/>
    </source>
</evidence>
<dbReference type="KEGG" id="hhy:Halhy_2903"/>
<dbReference type="eggNOG" id="ENOG502ZV3P">
    <property type="taxonomic scope" value="Bacteria"/>
</dbReference>
<organism evidence="5 6">
    <name type="scientific">Haliscomenobacter hydrossis (strain ATCC 27775 / DSM 1100 / LMG 10767 / O)</name>
    <dbReference type="NCBI Taxonomy" id="760192"/>
    <lineage>
        <taxon>Bacteria</taxon>
        <taxon>Pseudomonadati</taxon>
        <taxon>Bacteroidota</taxon>
        <taxon>Saprospiria</taxon>
        <taxon>Saprospirales</taxon>
        <taxon>Haliscomenobacteraceae</taxon>
        <taxon>Haliscomenobacter</taxon>
    </lineage>
</organism>
<evidence type="ECO:0008006" key="7">
    <source>
        <dbReference type="Google" id="ProtNLM"/>
    </source>
</evidence>
<feature type="region of interest" description="Disordered" evidence="1">
    <location>
        <begin position="58"/>
        <end position="77"/>
    </location>
</feature>
<feature type="compositionally biased region" description="Basic and acidic residues" evidence="1">
    <location>
        <begin position="58"/>
        <end position="73"/>
    </location>
</feature>
<dbReference type="KEGG" id="hhy:Halhy_1707"/>
<dbReference type="KEGG" id="hhy:Halhy_5469"/>
<dbReference type="EMBL" id="CP002691">
    <property type="protein sequence ID" value="AEE49218.1"/>
    <property type="molecule type" value="Genomic_DNA"/>
</dbReference>
<accession>F4KR56</accession>
<dbReference type="Proteomes" id="UP000008461">
    <property type="component" value="Chromosome"/>
</dbReference>
<dbReference type="RefSeq" id="WP_013763772.1">
    <property type="nucleotide sequence ID" value="NC_015510.1"/>
</dbReference>